<dbReference type="EMBL" id="CP020083">
    <property type="protein sequence ID" value="ASR50059.1"/>
    <property type="molecule type" value="Genomic_DNA"/>
</dbReference>
<dbReference type="NCBIfam" id="TIGR03007">
    <property type="entry name" value="pepcterm_ChnLen"/>
    <property type="match status" value="1"/>
</dbReference>
<feature type="transmembrane region" description="Helical" evidence="2">
    <location>
        <begin position="20"/>
        <end position="40"/>
    </location>
</feature>
<protein>
    <submittedName>
        <fullName evidence="3">Chain-length determining protein</fullName>
    </submittedName>
</protein>
<keyword evidence="2" id="KW-1133">Transmembrane helix</keyword>
<reference evidence="3 4" key="1">
    <citation type="submission" date="2017-03" db="EMBL/GenBank/DDBJ databases">
        <title>Complete genome sequence of Blastomonas fulva degrading microcsystin LR.</title>
        <authorList>
            <person name="Lee H.-g."/>
            <person name="Jin L."/>
            <person name="oh H.-M."/>
        </authorList>
    </citation>
    <scope>NUCLEOTIDE SEQUENCE [LARGE SCALE GENOMIC DNA]</scope>
    <source>
        <strain evidence="3 4">T2</strain>
    </source>
</reference>
<dbReference type="RefSeq" id="WP_069050511.1">
    <property type="nucleotide sequence ID" value="NZ_CBDIRB010000001.1"/>
</dbReference>
<dbReference type="InterPro" id="IPR014345">
    <property type="entry name" value="XrtA_polysacc_chain"/>
</dbReference>
<evidence type="ECO:0000313" key="3">
    <source>
        <dbReference type="EMBL" id="ASR50059.1"/>
    </source>
</evidence>
<feature type="transmembrane region" description="Helical" evidence="2">
    <location>
        <begin position="476"/>
        <end position="499"/>
    </location>
</feature>
<proteinExistence type="predicted"/>
<keyword evidence="2" id="KW-0472">Membrane</keyword>
<sequence length="505" mass="53821">MTGLYEEFRIAVHSVWQRRWLAMAIAWGICVLGWLAVALIPNTYESQAKLFVQTKAILPENTGISPVERQKQIDTVEQTLTSAANLGKVVRGTDLGKNLVTPREIEGAVNGLRTAIKIKSEQDNLFEISATMSAGGRSDGEAATLARDVVQKLIDIFVEENLAGGRGETSDTLRFLDEQLAKRQKELEIAEQKRVKFETENLGMLPGIGSVSQRLETGRVEINQIDSQLIAAQSALAAINGQIAGTPQTIAGGASGGGVNPLAQAQGELAGMKARGLTDQHPDVQALKNQIAALKSAGAGASTSYGVSNPAYSSLISMRAERQAAVTALQSRKAALQGEMNAMVAKQIQEPGVAAEQARIARDYEVLKTQYDKLLADREQVRLRGQVETQTDAVRFDLITPPSSPRTPIAPNRPLLLIAVLLAGIGGGIGGAFALGQLSASYPTAAKLEAASGLPVIGSISQMLTQAQRDERKRKLRLYVGSGGALVGVFLLLLVIEFIQRGSVV</sequence>
<dbReference type="Proteomes" id="UP000258016">
    <property type="component" value="Chromosome"/>
</dbReference>
<organism evidence="3 4">
    <name type="scientific">Blastomonas fulva</name>
    <dbReference type="NCBI Taxonomy" id="1550728"/>
    <lineage>
        <taxon>Bacteria</taxon>
        <taxon>Pseudomonadati</taxon>
        <taxon>Pseudomonadota</taxon>
        <taxon>Alphaproteobacteria</taxon>
        <taxon>Sphingomonadales</taxon>
        <taxon>Sphingomonadaceae</taxon>
        <taxon>Blastomonas</taxon>
    </lineage>
</organism>
<evidence type="ECO:0000256" key="2">
    <source>
        <dbReference type="SAM" id="Phobius"/>
    </source>
</evidence>
<dbReference type="PANTHER" id="PTHR32309">
    <property type="entry name" value="TYROSINE-PROTEIN KINASE"/>
    <property type="match status" value="1"/>
</dbReference>
<feature type="transmembrane region" description="Helical" evidence="2">
    <location>
        <begin position="415"/>
        <end position="438"/>
    </location>
</feature>
<dbReference type="PANTHER" id="PTHR32309:SF31">
    <property type="entry name" value="CAPSULAR EXOPOLYSACCHARIDE FAMILY"/>
    <property type="match status" value="1"/>
</dbReference>
<name>A0ABM6M241_9SPHN</name>
<dbReference type="InterPro" id="IPR050445">
    <property type="entry name" value="Bact_polysacc_biosynth/exp"/>
</dbReference>
<keyword evidence="4" id="KW-1185">Reference proteome</keyword>
<gene>
    <name evidence="3" type="ORF">B5J99_00060</name>
</gene>
<evidence type="ECO:0000256" key="1">
    <source>
        <dbReference type="SAM" id="Coils"/>
    </source>
</evidence>
<dbReference type="GeneID" id="303483964"/>
<accession>A0ABM6M241</accession>
<keyword evidence="2" id="KW-0812">Transmembrane</keyword>
<keyword evidence="1" id="KW-0175">Coiled coil</keyword>
<feature type="coiled-coil region" evidence="1">
    <location>
        <begin position="173"/>
        <end position="200"/>
    </location>
</feature>
<evidence type="ECO:0000313" key="4">
    <source>
        <dbReference type="Proteomes" id="UP000258016"/>
    </source>
</evidence>